<sequence>MLALSALLPAYPHPSSVCAVGDLHGDLQHALAALALCGAVDPETGSWVGGAMTVVQTGDVLDRGNNSLGVLRALWRLQAEAEAAGGELVLLLGNHELMNMQGKVHYVHKAELAAEGGAGAWKRRMQPTVGDLGAALLRHDAAAVRGGGACRTLFVHAGVRLSVAERFGSVERLNEAVRAQIAARGDGDLP</sequence>
<keyword evidence="3" id="KW-1185">Reference proteome</keyword>
<dbReference type="SUPFAM" id="SSF56300">
    <property type="entry name" value="Metallo-dependent phosphatases"/>
    <property type="match status" value="1"/>
</dbReference>
<dbReference type="Pfam" id="PF00149">
    <property type="entry name" value="Metallophos"/>
    <property type="match status" value="1"/>
</dbReference>
<proteinExistence type="predicted"/>
<accession>A0A0D3I181</accession>
<dbReference type="KEGG" id="ehx:EMIHUDRAFT_220501"/>
<dbReference type="PANTHER" id="PTHR46546:SF4">
    <property type="entry name" value="SHEWANELLA-LIKE PROTEIN PHOSPHATASE 1"/>
    <property type="match status" value="1"/>
</dbReference>
<evidence type="ECO:0000259" key="1">
    <source>
        <dbReference type="Pfam" id="PF00149"/>
    </source>
</evidence>
<organism evidence="2 3">
    <name type="scientific">Emiliania huxleyi (strain CCMP1516)</name>
    <dbReference type="NCBI Taxonomy" id="280463"/>
    <lineage>
        <taxon>Eukaryota</taxon>
        <taxon>Haptista</taxon>
        <taxon>Haptophyta</taxon>
        <taxon>Prymnesiophyceae</taxon>
        <taxon>Isochrysidales</taxon>
        <taxon>Noelaerhabdaceae</taxon>
        <taxon>Emiliania</taxon>
    </lineage>
</organism>
<dbReference type="InterPro" id="IPR004843">
    <property type="entry name" value="Calcineurin-like_PHP"/>
</dbReference>
<protein>
    <recommendedName>
        <fullName evidence="1">Calcineurin-like phosphoesterase domain-containing protein</fullName>
    </recommendedName>
</protein>
<dbReference type="Proteomes" id="UP000013827">
    <property type="component" value="Unassembled WGS sequence"/>
</dbReference>
<dbReference type="InterPro" id="IPR029052">
    <property type="entry name" value="Metallo-depent_PP-like"/>
</dbReference>
<evidence type="ECO:0000313" key="2">
    <source>
        <dbReference type="EnsemblProtists" id="EOD05016"/>
    </source>
</evidence>
<dbReference type="HOGENOM" id="CLU_1430476_0_0_1"/>
<reference evidence="3" key="1">
    <citation type="journal article" date="2013" name="Nature">
        <title>Pan genome of the phytoplankton Emiliania underpins its global distribution.</title>
        <authorList>
            <person name="Read B.A."/>
            <person name="Kegel J."/>
            <person name="Klute M.J."/>
            <person name="Kuo A."/>
            <person name="Lefebvre S.C."/>
            <person name="Maumus F."/>
            <person name="Mayer C."/>
            <person name="Miller J."/>
            <person name="Monier A."/>
            <person name="Salamov A."/>
            <person name="Young J."/>
            <person name="Aguilar M."/>
            <person name="Claverie J.M."/>
            <person name="Frickenhaus S."/>
            <person name="Gonzalez K."/>
            <person name="Herman E.K."/>
            <person name="Lin Y.C."/>
            <person name="Napier J."/>
            <person name="Ogata H."/>
            <person name="Sarno A.F."/>
            <person name="Shmutz J."/>
            <person name="Schroeder D."/>
            <person name="de Vargas C."/>
            <person name="Verret F."/>
            <person name="von Dassow P."/>
            <person name="Valentin K."/>
            <person name="Van de Peer Y."/>
            <person name="Wheeler G."/>
            <person name="Dacks J.B."/>
            <person name="Delwiche C.F."/>
            <person name="Dyhrman S.T."/>
            <person name="Glockner G."/>
            <person name="John U."/>
            <person name="Richards T."/>
            <person name="Worden A.Z."/>
            <person name="Zhang X."/>
            <person name="Grigoriev I.V."/>
            <person name="Allen A.E."/>
            <person name="Bidle K."/>
            <person name="Borodovsky M."/>
            <person name="Bowler C."/>
            <person name="Brownlee C."/>
            <person name="Cock J.M."/>
            <person name="Elias M."/>
            <person name="Gladyshev V.N."/>
            <person name="Groth M."/>
            <person name="Guda C."/>
            <person name="Hadaegh A."/>
            <person name="Iglesias-Rodriguez M.D."/>
            <person name="Jenkins J."/>
            <person name="Jones B.M."/>
            <person name="Lawson T."/>
            <person name="Leese F."/>
            <person name="Lindquist E."/>
            <person name="Lobanov A."/>
            <person name="Lomsadze A."/>
            <person name="Malik S.B."/>
            <person name="Marsh M.E."/>
            <person name="Mackinder L."/>
            <person name="Mock T."/>
            <person name="Mueller-Roeber B."/>
            <person name="Pagarete A."/>
            <person name="Parker M."/>
            <person name="Probert I."/>
            <person name="Quesneville H."/>
            <person name="Raines C."/>
            <person name="Rensing S.A."/>
            <person name="Riano-Pachon D.M."/>
            <person name="Richier S."/>
            <person name="Rokitta S."/>
            <person name="Shiraiwa Y."/>
            <person name="Soanes D.M."/>
            <person name="van der Giezen M."/>
            <person name="Wahlund T.M."/>
            <person name="Williams B."/>
            <person name="Wilson W."/>
            <person name="Wolfe G."/>
            <person name="Wurch L.L."/>
        </authorList>
    </citation>
    <scope>NUCLEOTIDE SEQUENCE</scope>
</reference>
<dbReference type="RefSeq" id="XP_005757445.1">
    <property type="nucleotide sequence ID" value="XM_005757388.1"/>
</dbReference>
<dbReference type="PANTHER" id="PTHR46546">
    <property type="entry name" value="SHEWANELLA-LIKE PROTEIN PHOSPHATASE 1"/>
    <property type="match status" value="1"/>
</dbReference>
<dbReference type="EnsemblProtists" id="EOD05016">
    <property type="protein sequence ID" value="EOD05016"/>
    <property type="gene ID" value="EMIHUDRAFT_220501"/>
</dbReference>
<evidence type="ECO:0000313" key="3">
    <source>
        <dbReference type="Proteomes" id="UP000013827"/>
    </source>
</evidence>
<dbReference type="PaxDb" id="2903-EOD05016"/>
<dbReference type="GO" id="GO:0016787">
    <property type="term" value="F:hydrolase activity"/>
    <property type="evidence" value="ECO:0007669"/>
    <property type="project" value="InterPro"/>
</dbReference>
<reference evidence="2" key="2">
    <citation type="submission" date="2024-10" db="UniProtKB">
        <authorList>
            <consortium name="EnsemblProtists"/>
        </authorList>
    </citation>
    <scope>IDENTIFICATION</scope>
</reference>
<dbReference type="eggNOG" id="KOG0374">
    <property type="taxonomic scope" value="Eukaryota"/>
</dbReference>
<dbReference type="GeneID" id="17251093"/>
<dbReference type="STRING" id="2903.R1D2J9"/>
<name>A0A0D3I181_EMIH1</name>
<feature type="domain" description="Calcineurin-like phosphoesterase" evidence="1">
    <location>
        <begin position="17"/>
        <end position="158"/>
    </location>
</feature>
<dbReference type="Gene3D" id="3.60.21.10">
    <property type="match status" value="1"/>
</dbReference>
<dbReference type="AlphaFoldDB" id="A0A0D3I181"/>